<dbReference type="Proteomes" id="UP001595444">
    <property type="component" value="Unassembled WGS sequence"/>
</dbReference>
<name>A0ABV7D4K2_9PROT</name>
<keyword evidence="3" id="KW-0732">Signal</keyword>
<feature type="chain" id="PRO_5047538648" evidence="3">
    <location>
        <begin position="38"/>
        <end position="536"/>
    </location>
</feature>
<dbReference type="PANTHER" id="PTHR30290:SF83">
    <property type="entry name" value="ABC TRANSPORTER SUBSTRATE-BINDING PROTEIN"/>
    <property type="match status" value="1"/>
</dbReference>
<dbReference type="Gene3D" id="3.10.105.10">
    <property type="entry name" value="Dipeptide-binding Protein, Domain 3"/>
    <property type="match status" value="1"/>
</dbReference>
<comment type="similarity">
    <text evidence="2">Belongs to the bacterial solute-binding protein 5 family.</text>
</comment>
<dbReference type="Gene3D" id="3.90.76.10">
    <property type="entry name" value="Dipeptide-binding Protein, Domain 1"/>
    <property type="match status" value="1"/>
</dbReference>
<dbReference type="InterPro" id="IPR039424">
    <property type="entry name" value="SBP_5"/>
</dbReference>
<comment type="caution">
    <text evidence="5">The sequence shown here is derived from an EMBL/GenBank/DDBJ whole genome shotgun (WGS) entry which is preliminary data.</text>
</comment>
<sequence length="536" mass="59863">MQGKCPQKKSIFDLHHCGLKVFLLGLVLSCYSVAVQAAEMEVIDVALTSDIRSTDPGVNRDANTDTVMMHVLEGLVAYREDGSTGPLLADFVDISEDEKTYTFHLRSGVRFHNGDLLKAEHVVWTWKRYLDPATGWGCLASFDGSNGDKIESIEAVGDDAVVFKLNHPQPMFLSQMAVIHCGASGIIHPSSLNADGSWNRPVATGPYMLGKWVRGQYIELDAFADYQSRVEPRDGNTGGKIAYATKIKWLIIRDSAARLAALSKGQVQAMPELPAAEMLQVRRMHNVQIISKPMLVNYGILIQDRDTLLSDVRMRKALAMSIDRTTVASLVTEDVGVANASVIPSSSVFHSDIQKQSDGFHPDRVKRILDEIGYKGQPIKLVTNRRYPAMFNQALLVQAMARQAGINIELEVIEWATQIDRWRSGNYQLMSFGYSARADPYFNYQSILGDRDANKTKLWDKPEAIDLLAESARVSDPDKRQQLFNELHTLMIEDCPIIVLYSLSDVNAVRTSIKGFNSWVFGRARFWGVKRMEEGS</sequence>
<proteinExistence type="inferred from homology"/>
<gene>
    <name evidence="5" type="ORF">ACFOKA_07960</name>
</gene>
<organism evidence="5 6">
    <name type="scientific">Kordiimonas pumila</name>
    <dbReference type="NCBI Taxonomy" id="2161677"/>
    <lineage>
        <taxon>Bacteria</taxon>
        <taxon>Pseudomonadati</taxon>
        <taxon>Pseudomonadota</taxon>
        <taxon>Alphaproteobacteria</taxon>
        <taxon>Kordiimonadales</taxon>
        <taxon>Kordiimonadaceae</taxon>
        <taxon>Kordiimonas</taxon>
    </lineage>
</organism>
<dbReference type="Pfam" id="PF00496">
    <property type="entry name" value="SBP_bac_5"/>
    <property type="match status" value="1"/>
</dbReference>
<keyword evidence="6" id="KW-1185">Reference proteome</keyword>
<dbReference type="InterPro" id="IPR030678">
    <property type="entry name" value="Peptide/Ni-bd"/>
</dbReference>
<reference evidence="6" key="1">
    <citation type="journal article" date="2019" name="Int. J. Syst. Evol. Microbiol.">
        <title>The Global Catalogue of Microorganisms (GCM) 10K type strain sequencing project: providing services to taxonomists for standard genome sequencing and annotation.</title>
        <authorList>
            <consortium name="The Broad Institute Genomics Platform"/>
            <consortium name="The Broad Institute Genome Sequencing Center for Infectious Disease"/>
            <person name="Wu L."/>
            <person name="Ma J."/>
        </authorList>
    </citation>
    <scope>NUCLEOTIDE SEQUENCE [LARGE SCALE GENOMIC DNA]</scope>
    <source>
        <strain evidence="6">KCTC 62164</strain>
    </source>
</reference>
<feature type="signal peptide" evidence="3">
    <location>
        <begin position="1"/>
        <end position="37"/>
    </location>
</feature>
<dbReference type="Gene3D" id="3.40.190.10">
    <property type="entry name" value="Periplasmic binding protein-like II"/>
    <property type="match status" value="1"/>
</dbReference>
<dbReference type="RefSeq" id="WP_194215300.1">
    <property type="nucleotide sequence ID" value="NZ_CP061205.1"/>
</dbReference>
<dbReference type="InterPro" id="IPR000914">
    <property type="entry name" value="SBP_5_dom"/>
</dbReference>
<evidence type="ECO:0000313" key="6">
    <source>
        <dbReference type="Proteomes" id="UP001595444"/>
    </source>
</evidence>
<protein>
    <submittedName>
        <fullName evidence="5">ABC transporter substrate-binding protein</fullName>
    </submittedName>
</protein>
<dbReference type="PANTHER" id="PTHR30290">
    <property type="entry name" value="PERIPLASMIC BINDING COMPONENT OF ABC TRANSPORTER"/>
    <property type="match status" value="1"/>
</dbReference>
<feature type="domain" description="Solute-binding protein family 5" evidence="4">
    <location>
        <begin position="86"/>
        <end position="453"/>
    </location>
</feature>
<evidence type="ECO:0000313" key="5">
    <source>
        <dbReference type="EMBL" id="MFC3051835.1"/>
    </source>
</evidence>
<evidence type="ECO:0000256" key="1">
    <source>
        <dbReference type="ARBA" id="ARBA00004418"/>
    </source>
</evidence>
<evidence type="ECO:0000256" key="3">
    <source>
        <dbReference type="SAM" id="SignalP"/>
    </source>
</evidence>
<comment type="subcellular location">
    <subcellularLocation>
        <location evidence="1">Periplasm</location>
    </subcellularLocation>
</comment>
<dbReference type="SUPFAM" id="SSF53850">
    <property type="entry name" value="Periplasmic binding protein-like II"/>
    <property type="match status" value="1"/>
</dbReference>
<evidence type="ECO:0000256" key="2">
    <source>
        <dbReference type="ARBA" id="ARBA00005695"/>
    </source>
</evidence>
<evidence type="ECO:0000259" key="4">
    <source>
        <dbReference type="Pfam" id="PF00496"/>
    </source>
</evidence>
<accession>A0ABV7D4K2</accession>
<dbReference type="PIRSF" id="PIRSF002741">
    <property type="entry name" value="MppA"/>
    <property type="match status" value="1"/>
</dbReference>
<dbReference type="EMBL" id="JBHRSL010000004">
    <property type="protein sequence ID" value="MFC3051835.1"/>
    <property type="molecule type" value="Genomic_DNA"/>
</dbReference>